<dbReference type="RefSeq" id="WP_157611812.1">
    <property type="nucleotide sequence ID" value="NZ_CP046622.1"/>
</dbReference>
<gene>
    <name evidence="2" type="ORF">GOQ09_02930</name>
</gene>
<feature type="compositionally biased region" description="Acidic residues" evidence="1">
    <location>
        <begin position="104"/>
        <end position="132"/>
    </location>
</feature>
<evidence type="ECO:0008006" key="4">
    <source>
        <dbReference type="Google" id="ProtNLM"/>
    </source>
</evidence>
<evidence type="ECO:0000313" key="2">
    <source>
        <dbReference type="EMBL" id="QGW80612.1"/>
    </source>
</evidence>
<dbReference type="OrthoDB" id="8821267at2"/>
<accession>A0A6I6H155</accession>
<protein>
    <recommendedName>
        <fullName evidence="4">Chemotaxis protein</fullName>
    </recommendedName>
</protein>
<dbReference type="Proteomes" id="UP000425817">
    <property type="component" value="Chromosome"/>
</dbReference>
<dbReference type="AlphaFoldDB" id="A0A6I6H155"/>
<feature type="compositionally biased region" description="Polar residues" evidence="1">
    <location>
        <begin position="26"/>
        <end position="36"/>
    </location>
</feature>
<reference evidence="2 3" key="1">
    <citation type="submission" date="2019-12" db="EMBL/GenBank/DDBJ databases">
        <title>Hybrid Genome Assemblies of two High G+C Isolates from Undergraduate Microbiology Courses.</title>
        <authorList>
            <person name="Ne Ville C.J."/>
            <person name="Enright D."/>
            <person name="Hernandez I."/>
            <person name="Dodsworth J."/>
            <person name="Orwin P.M."/>
        </authorList>
    </citation>
    <scope>NUCLEOTIDE SEQUENCE [LARGE SCALE GENOMIC DNA]</scope>
    <source>
        <strain evidence="2 3">CSUSB</strain>
    </source>
</reference>
<feature type="region of interest" description="Disordered" evidence="1">
    <location>
        <begin position="1"/>
        <end position="132"/>
    </location>
</feature>
<organism evidence="2 3">
    <name type="scientific">Variovorax paradoxus</name>
    <dbReference type="NCBI Taxonomy" id="34073"/>
    <lineage>
        <taxon>Bacteria</taxon>
        <taxon>Pseudomonadati</taxon>
        <taxon>Pseudomonadota</taxon>
        <taxon>Betaproteobacteria</taxon>
        <taxon>Burkholderiales</taxon>
        <taxon>Comamonadaceae</taxon>
        <taxon>Variovorax</taxon>
    </lineage>
</organism>
<dbReference type="EMBL" id="CP046622">
    <property type="protein sequence ID" value="QGW80612.1"/>
    <property type="molecule type" value="Genomic_DNA"/>
</dbReference>
<name>A0A6I6H155_VARPD</name>
<sequence>MATSSILGGDYPPAEPKGTDVDSLGPSDTSDSGSDVRTSRERSAIPEDAAEGALSVAHESSSDAEGTGERASADAPPVEPDADILPDRVGIVPGSAADVASSIEQEDAGMPEELADEAGEPEDDEDGEDRAA</sequence>
<proteinExistence type="predicted"/>
<evidence type="ECO:0000313" key="3">
    <source>
        <dbReference type="Proteomes" id="UP000425817"/>
    </source>
</evidence>
<evidence type="ECO:0000256" key="1">
    <source>
        <dbReference type="SAM" id="MobiDB-lite"/>
    </source>
</evidence>